<protein>
    <recommendedName>
        <fullName evidence="6">Periplasmic heavy metal sensor</fullName>
    </recommendedName>
</protein>
<name>A0ABU5MWJ0_9BACT</name>
<evidence type="ECO:0000256" key="2">
    <source>
        <dbReference type="SAM" id="MobiDB-lite"/>
    </source>
</evidence>
<evidence type="ECO:0000256" key="1">
    <source>
        <dbReference type="SAM" id="Coils"/>
    </source>
</evidence>
<feature type="signal peptide" evidence="3">
    <location>
        <begin position="1"/>
        <end position="21"/>
    </location>
</feature>
<evidence type="ECO:0000313" key="5">
    <source>
        <dbReference type="Proteomes" id="UP001290861"/>
    </source>
</evidence>
<keyword evidence="5" id="KW-1185">Reference proteome</keyword>
<feature type="chain" id="PRO_5045844275" description="Periplasmic heavy metal sensor" evidence="3">
    <location>
        <begin position="22"/>
        <end position="199"/>
    </location>
</feature>
<accession>A0ABU5MWJ0</accession>
<evidence type="ECO:0000313" key="4">
    <source>
        <dbReference type="EMBL" id="MDZ8118572.1"/>
    </source>
</evidence>
<proteinExistence type="predicted"/>
<feature type="coiled-coil region" evidence="1">
    <location>
        <begin position="78"/>
        <end position="116"/>
    </location>
</feature>
<comment type="caution">
    <text evidence="4">The sequence shown here is derived from an EMBL/GenBank/DDBJ whole genome shotgun (WGS) entry which is preliminary data.</text>
</comment>
<gene>
    <name evidence="4" type="ORF">P9H32_08015</name>
</gene>
<dbReference type="Gene3D" id="1.20.120.1490">
    <property type="match status" value="1"/>
</dbReference>
<keyword evidence="3" id="KW-0732">Signal</keyword>
<feature type="compositionally biased region" description="Basic and acidic residues" evidence="2">
    <location>
        <begin position="20"/>
        <end position="60"/>
    </location>
</feature>
<evidence type="ECO:0008006" key="6">
    <source>
        <dbReference type="Google" id="ProtNLM"/>
    </source>
</evidence>
<keyword evidence="1" id="KW-0175">Coiled coil</keyword>
<reference evidence="4 5" key="1">
    <citation type="journal article" date="2024" name="Appl. Environ. Microbiol.">
        <title>Pontiella agarivorans sp. nov., a novel marine anaerobic bacterium capable of degrading macroalgal polysaccharides and fixing nitrogen.</title>
        <authorList>
            <person name="Liu N."/>
            <person name="Kivenson V."/>
            <person name="Peng X."/>
            <person name="Cui Z."/>
            <person name="Lankiewicz T.S."/>
            <person name="Gosselin K.M."/>
            <person name="English C.J."/>
            <person name="Blair E.M."/>
            <person name="O'Malley M.A."/>
            <person name="Valentine D.L."/>
        </authorList>
    </citation>
    <scope>NUCLEOTIDE SEQUENCE [LARGE SCALE GENOMIC DNA]</scope>
    <source>
        <strain evidence="4 5">NLcol2</strain>
    </source>
</reference>
<dbReference type="Proteomes" id="UP001290861">
    <property type="component" value="Unassembled WGS sequence"/>
</dbReference>
<evidence type="ECO:0000256" key="3">
    <source>
        <dbReference type="SAM" id="SignalP"/>
    </source>
</evidence>
<dbReference type="EMBL" id="JARVCO010000010">
    <property type="protein sequence ID" value="MDZ8118572.1"/>
    <property type="molecule type" value="Genomic_DNA"/>
</dbReference>
<organism evidence="4 5">
    <name type="scientific">Pontiella agarivorans</name>
    <dbReference type="NCBI Taxonomy" id="3038953"/>
    <lineage>
        <taxon>Bacteria</taxon>
        <taxon>Pseudomonadati</taxon>
        <taxon>Kiritimatiellota</taxon>
        <taxon>Kiritimatiellia</taxon>
        <taxon>Kiritimatiellales</taxon>
        <taxon>Pontiellaceae</taxon>
        <taxon>Pontiella</taxon>
    </lineage>
</organism>
<feature type="region of interest" description="Disordered" evidence="2">
    <location>
        <begin position="163"/>
        <end position="199"/>
    </location>
</feature>
<feature type="compositionally biased region" description="Basic and acidic residues" evidence="2">
    <location>
        <begin position="163"/>
        <end position="191"/>
    </location>
</feature>
<sequence length="199" mass="23369">MKKQMMMLSAVLLALPTLSKADEPPRGESEIRYEQRKSGHDRDGRRGERRELTPEEREKMNERRLQIMEKTLKELGVTEEQKLQITELQNQMKEQMRAAYLDIEEKKKNLKKMEEESAPQDEIFAAIDEVTDAQAEQMKILARNRIQMERILGKDKFMQFMDKARNKWREHGGRRNGDDSSRGPDREKDKMPPQSPAAP</sequence>
<feature type="region of interest" description="Disordered" evidence="2">
    <location>
        <begin position="15"/>
        <end position="60"/>
    </location>
</feature>
<dbReference type="RefSeq" id="WP_322608370.1">
    <property type="nucleotide sequence ID" value="NZ_JARVCO010000010.1"/>
</dbReference>